<dbReference type="EMBL" id="KN123186">
    <property type="protein sequence ID" value="KFO26440.1"/>
    <property type="molecule type" value="Genomic_DNA"/>
</dbReference>
<organism evidence="1 2">
    <name type="scientific">Fukomys damarensis</name>
    <name type="common">Damaraland mole rat</name>
    <name type="synonym">Cryptomys damarensis</name>
    <dbReference type="NCBI Taxonomy" id="885580"/>
    <lineage>
        <taxon>Eukaryota</taxon>
        <taxon>Metazoa</taxon>
        <taxon>Chordata</taxon>
        <taxon>Craniata</taxon>
        <taxon>Vertebrata</taxon>
        <taxon>Euteleostomi</taxon>
        <taxon>Mammalia</taxon>
        <taxon>Eutheria</taxon>
        <taxon>Euarchontoglires</taxon>
        <taxon>Glires</taxon>
        <taxon>Rodentia</taxon>
        <taxon>Hystricomorpha</taxon>
        <taxon>Bathyergidae</taxon>
        <taxon>Fukomys</taxon>
    </lineage>
</organism>
<proteinExistence type="predicted"/>
<evidence type="ECO:0000313" key="1">
    <source>
        <dbReference type="EMBL" id="KFO26440.1"/>
    </source>
</evidence>
<sequence length="86" mass="9868">MRKELRRVAYRYQHLTGKGNVVYGGVDVYEKQDRDPERVHNTLAPDARAAEQKFKKGRQLSSCGRRARMVLIQQAMADTVCRGNCD</sequence>
<dbReference type="AlphaFoldDB" id="A0A091D836"/>
<keyword evidence="2" id="KW-1185">Reference proteome</keyword>
<accession>A0A091D836</accession>
<reference evidence="1 2" key="1">
    <citation type="submission" date="2013-11" db="EMBL/GenBank/DDBJ databases">
        <title>The Damaraland mole rat (Fukomys damarensis) genome and evolution of African mole rats.</title>
        <authorList>
            <person name="Gladyshev V.N."/>
            <person name="Fang X."/>
        </authorList>
    </citation>
    <scope>NUCLEOTIDE SEQUENCE [LARGE SCALE GENOMIC DNA]</scope>
    <source>
        <tissue evidence="1">Liver</tissue>
    </source>
</reference>
<name>A0A091D836_FUKDA</name>
<protein>
    <submittedName>
        <fullName evidence="1">Uncharacterized protein</fullName>
    </submittedName>
</protein>
<dbReference type="Proteomes" id="UP000028990">
    <property type="component" value="Unassembled WGS sequence"/>
</dbReference>
<evidence type="ECO:0000313" key="2">
    <source>
        <dbReference type="Proteomes" id="UP000028990"/>
    </source>
</evidence>
<gene>
    <name evidence="1" type="ORF">H920_12227</name>
</gene>